<gene>
    <name evidence="1" type="ORF">PRUPE_1G161900</name>
</gene>
<organism evidence="1 2">
    <name type="scientific">Prunus persica</name>
    <name type="common">Peach</name>
    <name type="synonym">Amygdalus persica</name>
    <dbReference type="NCBI Taxonomy" id="3760"/>
    <lineage>
        <taxon>Eukaryota</taxon>
        <taxon>Viridiplantae</taxon>
        <taxon>Streptophyta</taxon>
        <taxon>Embryophyta</taxon>
        <taxon>Tracheophyta</taxon>
        <taxon>Spermatophyta</taxon>
        <taxon>Magnoliopsida</taxon>
        <taxon>eudicotyledons</taxon>
        <taxon>Gunneridae</taxon>
        <taxon>Pentapetalae</taxon>
        <taxon>rosids</taxon>
        <taxon>fabids</taxon>
        <taxon>Rosales</taxon>
        <taxon>Rosaceae</taxon>
        <taxon>Amygdaloideae</taxon>
        <taxon>Amygdaleae</taxon>
        <taxon>Prunus</taxon>
    </lineage>
</organism>
<dbReference type="Gramene" id="ONI28797">
    <property type="protein sequence ID" value="ONI28797"/>
    <property type="gene ID" value="PRUPE_1G161900"/>
</dbReference>
<reference evidence="1 2" key="1">
    <citation type="journal article" date="2013" name="Nat. Genet.">
        <title>The high-quality draft genome of peach (Prunus persica) identifies unique patterns of genetic diversity, domestication and genome evolution.</title>
        <authorList>
            <consortium name="International Peach Genome Initiative"/>
            <person name="Verde I."/>
            <person name="Abbott A.G."/>
            <person name="Scalabrin S."/>
            <person name="Jung S."/>
            <person name="Shu S."/>
            <person name="Marroni F."/>
            <person name="Zhebentyayeva T."/>
            <person name="Dettori M.T."/>
            <person name="Grimwood J."/>
            <person name="Cattonaro F."/>
            <person name="Zuccolo A."/>
            <person name="Rossini L."/>
            <person name="Jenkins J."/>
            <person name="Vendramin E."/>
            <person name="Meisel L.A."/>
            <person name="Decroocq V."/>
            <person name="Sosinski B."/>
            <person name="Prochnik S."/>
            <person name="Mitros T."/>
            <person name="Policriti A."/>
            <person name="Cipriani G."/>
            <person name="Dondini L."/>
            <person name="Ficklin S."/>
            <person name="Goodstein D.M."/>
            <person name="Xuan P."/>
            <person name="Del Fabbro C."/>
            <person name="Aramini V."/>
            <person name="Copetti D."/>
            <person name="Gonzalez S."/>
            <person name="Horner D.S."/>
            <person name="Falchi R."/>
            <person name="Lucas S."/>
            <person name="Mica E."/>
            <person name="Maldonado J."/>
            <person name="Lazzari B."/>
            <person name="Bielenberg D."/>
            <person name="Pirona R."/>
            <person name="Miculan M."/>
            <person name="Barakat A."/>
            <person name="Testolin R."/>
            <person name="Stella A."/>
            <person name="Tartarini S."/>
            <person name="Tonutti P."/>
            <person name="Arus P."/>
            <person name="Orellana A."/>
            <person name="Wells C."/>
            <person name="Main D."/>
            <person name="Vizzotto G."/>
            <person name="Silva H."/>
            <person name="Salamini F."/>
            <person name="Schmutz J."/>
            <person name="Morgante M."/>
            <person name="Rokhsar D.S."/>
        </authorList>
    </citation>
    <scope>NUCLEOTIDE SEQUENCE [LARGE SCALE GENOMIC DNA]</scope>
    <source>
        <strain evidence="2">cv. Nemared</strain>
    </source>
</reference>
<accession>M5XSV3</accession>
<dbReference type="EMBL" id="CM007651">
    <property type="protein sequence ID" value="ONI28797.1"/>
    <property type="molecule type" value="Genomic_DNA"/>
</dbReference>
<evidence type="ECO:0000313" key="1">
    <source>
        <dbReference type="EMBL" id="ONI28797.1"/>
    </source>
</evidence>
<proteinExistence type="predicted"/>
<dbReference type="AlphaFoldDB" id="M5XSV3"/>
<keyword evidence="2" id="KW-1185">Reference proteome</keyword>
<evidence type="ECO:0000313" key="2">
    <source>
        <dbReference type="Proteomes" id="UP000006882"/>
    </source>
</evidence>
<dbReference type="Proteomes" id="UP000006882">
    <property type="component" value="Chromosome G1"/>
</dbReference>
<sequence>MNFKRLLVSDIKIDIKMVPKKKELLAAMVADDVNKKFGEQLSRLTALMSSLIGLQCGCQRDNRICVNNVVIGWASRIKKL</sequence>
<dbReference type="HOGENOM" id="CLU_2594307_0_0_1"/>
<name>M5XSV3_PRUPE</name>
<protein>
    <submittedName>
        <fullName evidence="1">Uncharacterized protein</fullName>
    </submittedName>
</protein>